<dbReference type="InterPro" id="IPR002560">
    <property type="entry name" value="Transposase_DDE"/>
</dbReference>
<dbReference type="PANTHER" id="PTHR33498">
    <property type="entry name" value="TRANSPOSASE FOR INSERTION SEQUENCE ELEMENT IS1557"/>
    <property type="match status" value="1"/>
</dbReference>
<name>A0A5K7Z7V7_9BACT</name>
<accession>A0A5K7Z7V7</accession>
<dbReference type="EMBL" id="AP021875">
    <property type="protein sequence ID" value="BBO77896.1"/>
    <property type="molecule type" value="Genomic_DNA"/>
</dbReference>
<reference evidence="2 3" key="1">
    <citation type="submission" date="2019-11" db="EMBL/GenBank/DDBJ databases">
        <title>Comparative genomics of hydrocarbon-degrading Desulfosarcina strains.</title>
        <authorList>
            <person name="Watanabe M."/>
            <person name="Kojima H."/>
            <person name="Fukui M."/>
        </authorList>
    </citation>
    <scope>NUCLEOTIDE SEQUENCE [LARGE SCALE GENOMIC DNA]</scope>
    <source>
        <strain evidence="2 3">PP31</strain>
    </source>
</reference>
<dbReference type="AlphaFoldDB" id="A0A5K7Z7V7"/>
<evidence type="ECO:0000259" key="1">
    <source>
        <dbReference type="Pfam" id="PF01610"/>
    </source>
</evidence>
<dbReference type="KEGG" id="dwd:DSCW_53130"/>
<protein>
    <recommendedName>
        <fullName evidence="1">Transposase IS204/IS1001/IS1096/IS1165 DDE domain-containing protein</fullName>
    </recommendedName>
</protein>
<evidence type="ECO:0000313" key="3">
    <source>
        <dbReference type="Proteomes" id="UP000427769"/>
    </source>
</evidence>
<feature type="domain" description="Transposase IS204/IS1001/IS1096/IS1165 DDE" evidence="1">
    <location>
        <begin position="55"/>
        <end position="291"/>
    </location>
</feature>
<dbReference type="InterPro" id="IPR047951">
    <property type="entry name" value="Transpos_ISL3"/>
</dbReference>
<organism evidence="2 3">
    <name type="scientific">Desulfosarcina widdelii</name>
    <dbReference type="NCBI Taxonomy" id="947919"/>
    <lineage>
        <taxon>Bacteria</taxon>
        <taxon>Pseudomonadati</taxon>
        <taxon>Thermodesulfobacteriota</taxon>
        <taxon>Desulfobacteria</taxon>
        <taxon>Desulfobacterales</taxon>
        <taxon>Desulfosarcinaceae</taxon>
        <taxon>Desulfosarcina</taxon>
    </lineage>
</organism>
<sequence>MTTAYACFLATWARFLPWKQVAELFHCSWGTVCSAVHHVVGYGIQQRNLSDLSVIGIDEISRKRGHHYLTNVYDLESGTLIWSAPGRSKETLVAFFELLGEQGCQRLKGICCDMWRPYIDVVHQYAPQAALVFDKFHIIRHLMDAVDQVRRDEIREKGKPHKELVKHTRYIWLKNPWNLTDQQQGRLSSLEKLNLKINRAYLLKEAFRHLWSYKTIGWAARFLKKWFWLATHSRLKPLRDFAWMLRRHEQGLLNYFKLRIDNGMVEGLNNKAKVVSHRAYGYRSSHMYITALYHCLETFKCHNFCTVLCDEPLRYIRECGENSNLDRNICLRVGCHYQEAAQDRVEPLHNFTAFEFDSVISG</sequence>
<proteinExistence type="predicted"/>
<dbReference type="NCBIfam" id="NF033550">
    <property type="entry name" value="transpos_ISL3"/>
    <property type="match status" value="1"/>
</dbReference>
<dbReference type="PANTHER" id="PTHR33498:SF1">
    <property type="entry name" value="TRANSPOSASE FOR INSERTION SEQUENCE ELEMENT IS1557"/>
    <property type="match status" value="1"/>
</dbReference>
<dbReference type="Proteomes" id="UP000427769">
    <property type="component" value="Chromosome"/>
</dbReference>
<gene>
    <name evidence="2" type="ORF">DSCW_53130</name>
</gene>
<dbReference type="Pfam" id="PF01610">
    <property type="entry name" value="DDE_Tnp_ISL3"/>
    <property type="match status" value="1"/>
</dbReference>
<keyword evidence="3" id="KW-1185">Reference proteome</keyword>
<evidence type="ECO:0000313" key="2">
    <source>
        <dbReference type="EMBL" id="BBO77896.1"/>
    </source>
</evidence>